<gene>
    <name evidence="9" type="ORF">J2Z66_005956</name>
</gene>
<dbReference type="EMBL" id="JAGGLB010000024">
    <property type="protein sequence ID" value="MBP1994320.1"/>
    <property type="molecule type" value="Genomic_DNA"/>
</dbReference>
<evidence type="ECO:0000313" key="9">
    <source>
        <dbReference type="EMBL" id="MBP1994320.1"/>
    </source>
</evidence>
<keyword evidence="10" id="KW-1185">Reference proteome</keyword>
<dbReference type="InterPro" id="IPR039425">
    <property type="entry name" value="RNA_pol_sigma-70-like"/>
</dbReference>
<dbReference type="InterPro" id="IPR013324">
    <property type="entry name" value="RNA_pol_sigma_r3/r4-like"/>
</dbReference>
<organism evidence="9 10">
    <name type="scientific">Paenibacillus eucommiae</name>
    <dbReference type="NCBI Taxonomy" id="1355755"/>
    <lineage>
        <taxon>Bacteria</taxon>
        <taxon>Bacillati</taxon>
        <taxon>Bacillota</taxon>
        <taxon>Bacilli</taxon>
        <taxon>Bacillales</taxon>
        <taxon>Paenibacillaceae</taxon>
        <taxon>Paenibacillus</taxon>
    </lineage>
</organism>
<feature type="domain" description="RNA polymerase sigma-70 region 2" evidence="7">
    <location>
        <begin position="2"/>
        <end position="53"/>
    </location>
</feature>
<dbReference type="CDD" id="cd06171">
    <property type="entry name" value="Sigma70_r4"/>
    <property type="match status" value="1"/>
</dbReference>
<dbReference type="InterPro" id="IPR013249">
    <property type="entry name" value="RNA_pol_sigma70_r4_t2"/>
</dbReference>
<dbReference type="Proteomes" id="UP001519287">
    <property type="component" value="Unassembled WGS sequence"/>
</dbReference>
<dbReference type="PANTHER" id="PTHR43133">
    <property type="entry name" value="RNA POLYMERASE ECF-TYPE SIGMA FACTO"/>
    <property type="match status" value="1"/>
</dbReference>
<proteinExistence type="inferred from homology"/>
<evidence type="ECO:0000256" key="2">
    <source>
        <dbReference type="ARBA" id="ARBA00023015"/>
    </source>
</evidence>
<dbReference type="PROSITE" id="PS01063">
    <property type="entry name" value="SIGMA70_ECF"/>
    <property type="match status" value="1"/>
</dbReference>
<dbReference type="InterPro" id="IPR013325">
    <property type="entry name" value="RNA_pol_sigma_r2"/>
</dbReference>
<dbReference type="InterPro" id="IPR036388">
    <property type="entry name" value="WH-like_DNA-bd_sf"/>
</dbReference>
<evidence type="ECO:0000256" key="6">
    <source>
        <dbReference type="RuleBase" id="RU000716"/>
    </source>
</evidence>
<keyword evidence="4 6" id="KW-0238">DNA-binding</keyword>
<keyword evidence="5 6" id="KW-0804">Transcription</keyword>
<feature type="domain" description="RNA polymerase sigma factor 70 region 4 type 2" evidence="8">
    <location>
        <begin position="88"/>
        <end position="138"/>
    </location>
</feature>
<name>A0ABS4J3E2_9BACL</name>
<keyword evidence="2 6" id="KW-0805">Transcription regulation</keyword>
<sequence length="152" mass="17970">MVKDHAATEDIIQDSFIKVLKKTPECEDLTKLKAWIRVVAKNTTYNYLRKNKKNHNHLDIESVFINENFIISSESVESIVEAKIMADDITRYLDHVKKEYRILIELRWKKGLSYKEIAEELDITEEIVKQKLYRAREAVKKKMSLNRDVESL</sequence>
<dbReference type="SUPFAM" id="SSF88659">
    <property type="entry name" value="Sigma3 and sigma4 domains of RNA polymerase sigma factors"/>
    <property type="match status" value="1"/>
</dbReference>
<dbReference type="Pfam" id="PF04542">
    <property type="entry name" value="Sigma70_r2"/>
    <property type="match status" value="1"/>
</dbReference>
<accession>A0ABS4J3E2</accession>
<comment type="similarity">
    <text evidence="1 6">Belongs to the sigma-70 factor family. ECF subfamily.</text>
</comment>
<dbReference type="Pfam" id="PF08281">
    <property type="entry name" value="Sigma70_r4_2"/>
    <property type="match status" value="1"/>
</dbReference>
<keyword evidence="3 6" id="KW-0731">Sigma factor</keyword>
<evidence type="ECO:0000259" key="7">
    <source>
        <dbReference type="Pfam" id="PF04542"/>
    </source>
</evidence>
<dbReference type="PANTHER" id="PTHR43133:SF8">
    <property type="entry name" value="RNA POLYMERASE SIGMA FACTOR HI_1459-RELATED"/>
    <property type="match status" value="1"/>
</dbReference>
<evidence type="ECO:0000313" key="10">
    <source>
        <dbReference type="Proteomes" id="UP001519287"/>
    </source>
</evidence>
<protein>
    <recommendedName>
        <fullName evidence="6">RNA polymerase sigma factor</fullName>
    </recommendedName>
</protein>
<evidence type="ECO:0000256" key="4">
    <source>
        <dbReference type="ARBA" id="ARBA00023125"/>
    </source>
</evidence>
<evidence type="ECO:0000256" key="5">
    <source>
        <dbReference type="ARBA" id="ARBA00023163"/>
    </source>
</evidence>
<dbReference type="InterPro" id="IPR000838">
    <property type="entry name" value="RNA_pol_sigma70_ECF_CS"/>
</dbReference>
<reference evidence="9 10" key="1">
    <citation type="submission" date="2021-03" db="EMBL/GenBank/DDBJ databases">
        <title>Genomic Encyclopedia of Type Strains, Phase IV (KMG-IV): sequencing the most valuable type-strain genomes for metagenomic binning, comparative biology and taxonomic classification.</title>
        <authorList>
            <person name="Goeker M."/>
        </authorList>
    </citation>
    <scope>NUCLEOTIDE SEQUENCE [LARGE SCALE GENOMIC DNA]</scope>
    <source>
        <strain evidence="9 10">DSM 26048</strain>
    </source>
</reference>
<dbReference type="NCBIfam" id="TIGR02937">
    <property type="entry name" value="sigma70-ECF"/>
    <property type="match status" value="1"/>
</dbReference>
<dbReference type="InterPro" id="IPR014284">
    <property type="entry name" value="RNA_pol_sigma-70_dom"/>
</dbReference>
<evidence type="ECO:0000259" key="8">
    <source>
        <dbReference type="Pfam" id="PF08281"/>
    </source>
</evidence>
<dbReference type="InterPro" id="IPR007627">
    <property type="entry name" value="RNA_pol_sigma70_r2"/>
</dbReference>
<dbReference type="SUPFAM" id="SSF88946">
    <property type="entry name" value="Sigma2 domain of RNA polymerase sigma factors"/>
    <property type="match status" value="1"/>
</dbReference>
<evidence type="ECO:0000256" key="3">
    <source>
        <dbReference type="ARBA" id="ARBA00023082"/>
    </source>
</evidence>
<comment type="caution">
    <text evidence="9">The sequence shown here is derived from an EMBL/GenBank/DDBJ whole genome shotgun (WGS) entry which is preliminary data.</text>
</comment>
<dbReference type="Gene3D" id="1.10.10.10">
    <property type="entry name" value="Winged helix-like DNA-binding domain superfamily/Winged helix DNA-binding domain"/>
    <property type="match status" value="1"/>
</dbReference>
<dbReference type="Gene3D" id="1.10.1740.10">
    <property type="match status" value="1"/>
</dbReference>
<evidence type="ECO:0000256" key="1">
    <source>
        <dbReference type="ARBA" id="ARBA00010641"/>
    </source>
</evidence>